<gene>
    <name evidence="3" type="ordered locus">HRM2_26190</name>
</gene>
<keyword evidence="1" id="KW-0472">Membrane</keyword>
<keyword evidence="4" id="KW-1185">Reference proteome</keyword>
<evidence type="ECO:0000313" key="4">
    <source>
        <dbReference type="Proteomes" id="UP000000442"/>
    </source>
</evidence>
<dbReference type="PANTHER" id="PTHR23131:SF0">
    <property type="entry name" value="ENDORIBONUCLEASE LACTB2"/>
    <property type="match status" value="1"/>
</dbReference>
<dbReference type="AlphaFoldDB" id="C0QH64"/>
<evidence type="ECO:0000259" key="2">
    <source>
        <dbReference type="SMART" id="SM00849"/>
    </source>
</evidence>
<name>C0QH64_DESAH</name>
<dbReference type="InterPro" id="IPR001279">
    <property type="entry name" value="Metallo-B-lactamas"/>
</dbReference>
<dbReference type="Proteomes" id="UP000000442">
    <property type="component" value="Chromosome"/>
</dbReference>
<proteinExistence type="predicted"/>
<dbReference type="Pfam" id="PF00753">
    <property type="entry name" value="Lactamase_B"/>
    <property type="match status" value="1"/>
</dbReference>
<feature type="domain" description="Metallo-beta-lactamase" evidence="2">
    <location>
        <begin position="29"/>
        <end position="198"/>
    </location>
</feature>
<sequence length="276" mass="31740">MRVCKRYEFDHGIKGFTLGWSLAGPPLMAVFFYVFDRVMIDTGQSRMAGESLAIARRHRVDRVFLTHHHEDHSGNGALIHNALGAEIFGHGLTREKLKKPYKILPYQHYVWGTTTPVEVSPLPEFLETSLGRMIPIHTPGHSLDHLVYYLPEKGVVFSGDLYLGDRIRYFRADEDMGTQIDSLKKVLALDFHMLLCSHNPRESRGREHLQTKLNFLETLYGSTIELWKKGVPEKEIFKTLGLKEDYFIKYFCCGNVSLINGVRSAVRHYEACRKQN</sequence>
<dbReference type="SUPFAM" id="SSF56281">
    <property type="entry name" value="Metallo-hydrolase/oxidoreductase"/>
    <property type="match status" value="1"/>
</dbReference>
<evidence type="ECO:0000313" key="3">
    <source>
        <dbReference type="EMBL" id="ACN15713.1"/>
    </source>
</evidence>
<dbReference type="KEGG" id="dat:HRM2_26190"/>
<dbReference type="RefSeq" id="WP_015904476.1">
    <property type="nucleotide sequence ID" value="NC_012108.1"/>
</dbReference>
<dbReference type="OrthoDB" id="9802248at2"/>
<dbReference type="EMBL" id="CP001087">
    <property type="protein sequence ID" value="ACN15713.1"/>
    <property type="molecule type" value="Genomic_DNA"/>
</dbReference>
<dbReference type="eggNOG" id="COG0491">
    <property type="taxonomic scope" value="Bacteria"/>
</dbReference>
<dbReference type="HOGENOM" id="CLU_071018_0_0_7"/>
<dbReference type="PANTHER" id="PTHR23131">
    <property type="entry name" value="ENDORIBONUCLEASE LACTB2"/>
    <property type="match status" value="1"/>
</dbReference>
<dbReference type="SMART" id="SM00849">
    <property type="entry name" value="Lactamase_B"/>
    <property type="match status" value="1"/>
</dbReference>
<dbReference type="InterPro" id="IPR050662">
    <property type="entry name" value="Sec-metab_biosynth-thioest"/>
</dbReference>
<keyword evidence="1" id="KW-0812">Transmembrane</keyword>
<feature type="transmembrane region" description="Helical" evidence="1">
    <location>
        <begin position="12"/>
        <end position="35"/>
    </location>
</feature>
<accession>C0QH64</accession>
<dbReference type="STRING" id="177437.HRM2_26190"/>
<protein>
    <recommendedName>
        <fullName evidence="2">Metallo-beta-lactamase domain-containing protein</fullName>
    </recommendedName>
</protein>
<reference evidence="3 4" key="1">
    <citation type="journal article" date="2009" name="Environ. Microbiol.">
        <title>Genome sequence of Desulfobacterium autotrophicum HRM2, a marine sulfate reducer oxidizing organic carbon completely to carbon dioxide.</title>
        <authorList>
            <person name="Strittmatter A.W."/>
            <person name="Liesegang H."/>
            <person name="Rabus R."/>
            <person name="Decker I."/>
            <person name="Amann J."/>
            <person name="Andres S."/>
            <person name="Henne A."/>
            <person name="Fricke W.F."/>
            <person name="Martinez-Arias R."/>
            <person name="Bartels D."/>
            <person name="Goesmann A."/>
            <person name="Krause L."/>
            <person name="Puehler A."/>
            <person name="Klenk H.P."/>
            <person name="Richter M."/>
            <person name="Schuler M."/>
            <person name="Gloeckner F.O."/>
            <person name="Meyerdierks A."/>
            <person name="Gottschalk G."/>
            <person name="Amann R."/>
        </authorList>
    </citation>
    <scope>NUCLEOTIDE SEQUENCE [LARGE SCALE GENOMIC DNA]</scope>
    <source>
        <strain evidence="4">ATCC 43914 / DSM 3382 / HRM2</strain>
    </source>
</reference>
<dbReference type="Gene3D" id="3.60.15.10">
    <property type="entry name" value="Ribonuclease Z/Hydroxyacylglutathione hydrolase-like"/>
    <property type="match status" value="1"/>
</dbReference>
<dbReference type="InterPro" id="IPR036866">
    <property type="entry name" value="RibonucZ/Hydroxyglut_hydro"/>
</dbReference>
<evidence type="ECO:0000256" key="1">
    <source>
        <dbReference type="SAM" id="Phobius"/>
    </source>
</evidence>
<keyword evidence="1" id="KW-1133">Transmembrane helix</keyword>
<organism evidence="3 4">
    <name type="scientific">Desulforapulum autotrophicum (strain ATCC 43914 / DSM 3382 / VKM B-1955 / HRM2)</name>
    <name type="common">Desulfobacterium autotrophicum</name>
    <dbReference type="NCBI Taxonomy" id="177437"/>
    <lineage>
        <taxon>Bacteria</taxon>
        <taxon>Pseudomonadati</taxon>
        <taxon>Thermodesulfobacteriota</taxon>
        <taxon>Desulfobacteria</taxon>
        <taxon>Desulfobacterales</taxon>
        <taxon>Desulfobacteraceae</taxon>
        <taxon>Desulforapulum</taxon>
    </lineage>
</organism>